<dbReference type="InterPro" id="IPR051057">
    <property type="entry name" value="PI-PLC_domain"/>
</dbReference>
<protein>
    <submittedName>
        <fullName evidence="2">PI-PLC X domain-containing protein 1</fullName>
    </submittedName>
</protein>
<evidence type="ECO:0000256" key="1">
    <source>
        <dbReference type="SAM" id="SignalP"/>
    </source>
</evidence>
<evidence type="ECO:0000313" key="3">
    <source>
        <dbReference type="Proteomes" id="UP000076154"/>
    </source>
</evidence>
<dbReference type="InParanoid" id="A0A369J7X7"/>
<dbReference type="EMBL" id="LUEZ02000124">
    <property type="protein sequence ID" value="RDB16525.1"/>
    <property type="molecule type" value="Genomic_DNA"/>
</dbReference>
<reference evidence="2" key="1">
    <citation type="submission" date="2018-04" db="EMBL/GenBank/DDBJ databases">
        <title>Whole genome sequencing of Hypsizygus marmoreus.</title>
        <authorList>
            <person name="Choi I.-G."/>
            <person name="Min B."/>
            <person name="Kim J.-G."/>
            <person name="Kim S."/>
            <person name="Oh Y.-L."/>
            <person name="Kong W.-S."/>
            <person name="Park H."/>
            <person name="Jeong J."/>
            <person name="Song E.-S."/>
        </authorList>
    </citation>
    <scope>NUCLEOTIDE SEQUENCE [LARGE SCALE GENOMIC DNA]</scope>
    <source>
        <strain evidence="2">51987-8</strain>
    </source>
</reference>
<comment type="caution">
    <text evidence="2">The sequence shown here is derived from an EMBL/GenBank/DDBJ whole genome shotgun (WGS) entry which is preliminary data.</text>
</comment>
<evidence type="ECO:0000313" key="2">
    <source>
        <dbReference type="EMBL" id="RDB16525.1"/>
    </source>
</evidence>
<feature type="chain" id="PRO_5016736606" evidence="1">
    <location>
        <begin position="24"/>
        <end position="344"/>
    </location>
</feature>
<dbReference type="Gene3D" id="3.20.20.190">
    <property type="entry name" value="Phosphatidylinositol (PI) phosphodiesterase"/>
    <property type="match status" value="1"/>
</dbReference>
<gene>
    <name evidence="2" type="ORF">Hypma_002896</name>
</gene>
<keyword evidence="3" id="KW-1185">Reference proteome</keyword>
<dbReference type="PANTHER" id="PTHR13593">
    <property type="match status" value="1"/>
</dbReference>
<name>A0A369J7X7_HYPMA</name>
<organism evidence="2 3">
    <name type="scientific">Hypsizygus marmoreus</name>
    <name type="common">White beech mushroom</name>
    <name type="synonym">Agaricus marmoreus</name>
    <dbReference type="NCBI Taxonomy" id="39966"/>
    <lineage>
        <taxon>Eukaryota</taxon>
        <taxon>Fungi</taxon>
        <taxon>Dikarya</taxon>
        <taxon>Basidiomycota</taxon>
        <taxon>Agaricomycotina</taxon>
        <taxon>Agaricomycetes</taxon>
        <taxon>Agaricomycetidae</taxon>
        <taxon>Agaricales</taxon>
        <taxon>Tricholomatineae</taxon>
        <taxon>Lyophyllaceae</taxon>
        <taxon>Hypsizygus</taxon>
    </lineage>
</organism>
<dbReference type="AlphaFoldDB" id="A0A369J7X7"/>
<dbReference type="GO" id="GO:0006629">
    <property type="term" value="P:lipid metabolic process"/>
    <property type="evidence" value="ECO:0007669"/>
    <property type="project" value="InterPro"/>
</dbReference>
<keyword evidence="1" id="KW-0732">Signal</keyword>
<proteinExistence type="predicted"/>
<dbReference type="PANTHER" id="PTHR13593:SF140">
    <property type="entry name" value="PLC-LIKE PHOSPHODIESTERASE"/>
    <property type="match status" value="1"/>
</dbReference>
<sequence>MDAMRPRYVTLLLILLFVSPALGAWLPWFASKRASVCNGHSELCSRPYGNTTFLAAHNSFAFSMNPLALARTQEVDVAAQLKLGVRMLQGQAHMMETFTFVTRLVYVPMEVMYCVYSLIFASNQGLFDGGTVEDYLKKVKTFLDANPNEVLTFIFTNPERLSLPDIWKPAFDNAGVTPFAYIPPSRPVRRNDWPTLGQLIDQGKRVIVFLDAGADGSAGGIVDFILPQFEMVWEDPFSPTDANFPCRVDRSTGPLSTDQHLNLINHNLNVNIIPIGDGVLISDRANAPTTNSVNSILAHANGCASFASGRAPNFVLLDYVNTSASTVSIAGLILLSPLYHFLSL</sequence>
<dbReference type="OrthoDB" id="7984201at2759"/>
<dbReference type="GO" id="GO:0008081">
    <property type="term" value="F:phosphoric diester hydrolase activity"/>
    <property type="evidence" value="ECO:0007669"/>
    <property type="project" value="InterPro"/>
</dbReference>
<dbReference type="InterPro" id="IPR017946">
    <property type="entry name" value="PLC-like_Pdiesterase_TIM-brl"/>
</dbReference>
<dbReference type="Pfam" id="PF26146">
    <property type="entry name" value="PI-PLC_X"/>
    <property type="match status" value="1"/>
</dbReference>
<accession>A0A369J7X7</accession>
<dbReference type="SUPFAM" id="SSF51695">
    <property type="entry name" value="PLC-like phosphodiesterases"/>
    <property type="match status" value="1"/>
</dbReference>
<feature type="signal peptide" evidence="1">
    <location>
        <begin position="1"/>
        <end position="23"/>
    </location>
</feature>
<dbReference type="Proteomes" id="UP000076154">
    <property type="component" value="Unassembled WGS sequence"/>
</dbReference>